<sequence length="181" mass="19536">MKKKAQAADVQLAPADQWSGIAEALKPLDRLAREMELKWGAGRLPALVEPELASLFGKAKDKLNEAIQCNDPDVIVRRVQVMIRGWEKLDAVASAAELETLPARTLGYSHAGRAYVVVLEPQDYDVARKAAQEGATVVSLAELIEAYKIIEGRVSGVLTAFPGAQIKGACAPSKLDDDIPF</sequence>
<dbReference type="EMBL" id="LR796466">
    <property type="protein sequence ID" value="CAB4146363.1"/>
    <property type="molecule type" value="Genomic_DNA"/>
</dbReference>
<accession>A0A6J5MLA2</accession>
<evidence type="ECO:0000313" key="1">
    <source>
        <dbReference type="EMBL" id="CAB4146363.1"/>
    </source>
</evidence>
<gene>
    <name evidence="1" type="ORF">UFOVP500_2</name>
</gene>
<organism evidence="1">
    <name type="scientific">uncultured Caudovirales phage</name>
    <dbReference type="NCBI Taxonomy" id="2100421"/>
    <lineage>
        <taxon>Viruses</taxon>
        <taxon>Duplodnaviria</taxon>
        <taxon>Heunggongvirae</taxon>
        <taxon>Uroviricota</taxon>
        <taxon>Caudoviricetes</taxon>
        <taxon>Peduoviridae</taxon>
        <taxon>Maltschvirus</taxon>
        <taxon>Maltschvirus maltsch</taxon>
    </lineage>
</organism>
<proteinExistence type="predicted"/>
<protein>
    <submittedName>
        <fullName evidence="1">Uncharacterized protein</fullName>
    </submittedName>
</protein>
<name>A0A6J5MLA2_9CAUD</name>
<reference evidence="1" key="1">
    <citation type="submission" date="2020-04" db="EMBL/GenBank/DDBJ databases">
        <authorList>
            <person name="Chiriac C."/>
            <person name="Salcher M."/>
            <person name="Ghai R."/>
            <person name="Kavagutti S V."/>
        </authorList>
    </citation>
    <scope>NUCLEOTIDE SEQUENCE</scope>
</reference>